<proteinExistence type="predicted"/>
<dbReference type="RefSeq" id="WP_055347468.1">
    <property type="nucleotide sequence ID" value="NZ_CGFC02000018.1"/>
</dbReference>
<accession>A0A8A4DN32</accession>
<dbReference type="EMBL" id="CP071754">
    <property type="protein sequence ID" value="QTB60193.1"/>
    <property type="molecule type" value="Genomic_DNA"/>
</dbReference>
<sequence length="88" mass="10108">MSDRHREIESPPYLIVVNAEREYLPGRADPNGRFYARAIITRCDDQPVYKSFLMYQLEDGPMFDALEDALRDAEGRARQAIADGFPDN</sequence>
<protein>
    <submittedName>
        <fullName evidence="1">Uncharacterized protein</fullName>
    </submittedName>
</protein>
<dbReference type="AlphaFoldDB" id="A0A8A4DN32"/>
<organism evidence="1">
    <name type="scientific">Burkholderia pseudomallei</name>
    <name type="common">Pseudomonas pseudomallei</name>
    <dbReference type="NCBI Taxonomy" id="28450"/>
    <lineage>
        <taxon>Bacteria</taxon>
        <taxon>Pseudomonadati</taxon>
        <taxon>Pseudomonadota</taxon>
        <taxon>Betaproteobacteria</taxon>
        <taxon>Burkholderiales</taxon>
        <taxon>Burkholderiaceae</taxon>
        <taxon>Burkholderia</taxon>
        <taxon>pseudomallei group</taxon>
    </lineage>
</organism>
<reference evidence="1" key="1">
    <citation type="submission" date="2021-03" db="EMBL/GenBank/DDBJ databases">
        <title>Complete genome of Burkholderia pseudomallei_VBP364.</title>
        <authorList>
            <person name="Balaji V."/>
            <person name="Yamuna B."/>
            <person name="Monisha P."/>
        </authorList>
    </citation>
    <scope>NUCLEOTIDE SEQUENCE</scope>
    <source>
        <strain evidence="1">VBP364</strain>
    </source>
</reference>
<name>A0A8A4DN32_BURPE</name>
<evidence type="ECO:0000313" key="1">
    <source>
        <dbReference type="EMBL" id="QTB60193.1"/>
    </source>
</evidence>
<gene>
    <name evidence="1" type="ORF">J3D99_19690</name>
</gene>